<dbReference type="Proteomes" id="UP000288805">
    <property type="component" value="Unassembled WGS sequence"/>
</dbReference>
<feature type="compositionally biased region" description="Acidic residues" evidence="1">
    <location>
        <begin position="59"/>
        <end position="68"/>
    </location>
</feature>
<dbReference type="PANTHER" id="PTHR31900:SF32">
    <property type="entry name" value="F-BOX_RNI_FBD-LIKE DOMAIN PROTEIN"/>
    <property type="match status" value="1"/>
</dbReference>
<dbReference type="InterPro" id="IPR032675">
    <property type="entry name" value="LRR_dom_sf"/>
</dbReference>
<feature type="compositionally biased region" description="Low complexity" evidence="1">
    <location>
        <begin position="13"/>
        <end position="30"/>
    </location>
</feature>
<dbReference type="AlphaFoldDB" id="A0A438EF93"/>
<dbReference type="Pfam" id="PF00646">
    <property type="entry name" value="F-box"/>
    <property type="match status" value="1"/>
</dbReference>
<dbReference type="Pfam" id="PF23622">
    <property type="entry name" value="LRR_At1g61320_AtMIF1"/>
    <property type="match status" value="1"/>
</dbReference>
<comment type="caution">
    <text evidence="3">The sequence shown here is derived from an EMBL/GenBank/DDBJ whole genome shotgun (WGS) entry which is preliminary data.</text>
</comment>
<dbReference type="InterPro" id="IPR036047">
    <property type="entry name" value="F-box-like_dom_sf"/>
</dbReference>
<dbReference type="SUPFAM" id="SSF81383">
    <property type="entry name" value="F-box domain"/>
    <property type="match status" value="1"/>
</dbReference>
<accession>A0A438EF93</accession>
<dbReference type="SMART" id="SM00579">
    <property type="entry name" value="FBD"/>
    <property type="match status" value="1"/>
</dbReference>
<dbReference type="Gene3D" id="1.20.1280.50">
    <property type="match status" value="1"/>
</dbReference>
<evidence type="ECO:0000256" key="1">
    <source>
        <dbReference type="SAM" id="MobiDB-lite"/>
    </source>
</evidence>
<feature type="compositionally biased region" description="Basic and acidic residues" evidence="1">
    <location>
        <begin position="1"/>
        <end position="12"/>
    </location>
</feature>
<name>A0A438EF93_VITVI</name>
<reference evidence="3 4" key="1">
    <citation type="journal article" date="2018" name="PLoS Genet.">
        <title>Population sequencing reveals clonal diversity and ancestral inbreeding in the grapevine cultivar Chardonnay.</title>
        <authorList>
            <person name="Roach M.J."/>
            <person name="Johnson D.L."/>
            <person name="Bohlmann J."/>
            <person name="van Vuuren H.J."/>
            <person name="Jones S.J."/>
            <person name="Pretorius I.S."/>
            <person name="Schmidt S.A."/>
            <person name="Borneman A.R."/>
        </authorList>
    </citation>
    <scope>NUCLEOTIDE SEQUENCE [LARGE SCALE GENOMIC DNA]</scope>
    <source>
        <strain evidence="4">cv. Chardonnay</strain>
        <tissue evidence="3">Leaf</tissue>
    </source>
</reference>
<evidence type="ECO:0000313" key="4">
    <source>
        <dbReference type="Proteomes" id="UP000288805"/>
    </source>
</evidence>
<sequence length="506" mass="57202">MESEPEESHSSESEGSLISEQEEGSYSSESEGSHSSESEGNDGYYSSHDSGANQSVRGDDDEDDGDEEISSRKDGISELSDSILIRILSFLPMKYVVATSILSKRWQFLWTMVPNLVFRFRRRDEHFVNSIDKTLVLHQNSQIKKFLIDFTYQSQFQSSVNVWIRHATRKNVEELHLQFRVGQHIRSSPMDYAHALPQFLYANSSIVKLSLWFCNIKPTWVISWPSLKTLSIGSVELCDDLIEEILSGCPALESLELHHCFGINSLNITSAIVRHFREYVYKGMSGKKCSIAVDASLNFELAMQEGNPKDHYKLYHKVVMKLLKSVNHVKALTVGTWCIQVLSIFEGKDLSSLLSNLKCLILDTHLNKWDLPGIANLLQSSTHLETFVINMISPCSQQISVEVGFSFTDLHNFDEEKYWSSREGVLANSLINLKTVKIIGVIWNQPGIELVFGLVKFLLKNARMLEKVEICAKGDSQSRSRWSSLNSAQSLLSFPRASPNAVVLFS</sequence>
<dbReference type="CDD" id="cd22160">
    <property type="entry name" value="F-box_AtFBL13-like"/>
    <property type="match status" value="1"/>
</dbReference>
<dbReference type="InterPro" id="IPR055357">
    <property type="entry name" value="LRR_At1g61320_AtMIF1"/>
</dbReference>
<feature type="region of interest" description="Disordered" evidence="1">
    <location>
        <begin position="1"/>
        <end position="73"/>
    </location>
</feature>
<dbReference type="InterPro" id="IPR053781">
    <property type="entry name" value="F-box_AtFBL13-like"/>
</dbReference>
<dbReference type="Gene3D" id="3.80.10.10">
    <property type="entry name" value="Ribonuclease Inhibitor"/>
    <property type="match status" value="1"/>
</dbReference>
<dbReference type="EMBL" id="QGNW01001304">
    <property type="protein sequence ID" value="RVW46363.1"/>
    <property type="molecule type" value="Genomic_DNA"/>
</dbReference>
<dbReference type="InterPro" id="IPR001810">
    <property type="entry name" value="F-box_dom"/>
</dbReference>
<gene>
    <name evidence="3" type="primary">VvCHDh000537_0</name>
    <name evidence="3" type="ORF">CK203_075904</name>
</gene>
<feature type="compositionally biased region" description="Polar residues" evidence="1">
    <location>
        <begin position="47"/>
        <end position="56"/>
    </location>
</feature>
<organism evidence="3 4">
    <name type="scientific">Vitis vinifera</name>
    <name type="common">Grape</name>
    <dbReference type="NCBI Taxonomy" id="29760"/>
    <lineage>
        <taxon>Eukaryota</taxon>
        <taxon>Viridiplantae</taxon>
        <taxon>Streptophyta</taxon>
        <taxon>Embryophyta</taxon>
        <taxon>Tracheophyta</taxon>
        <taxon>Spermatophyta</taxon>
        <taxon>Magnoliopsida</taxon>
        <taxon>eudicotyledons</taxon>
        <taxon>Gunneridae</taxon>
        <taxon>Pentapetalae</taxon>
        <taxon>rosids</taxon>
        <taxon>Vitales</taxon>
        <taxon>Vitaceae</taxon>
        <taxon>Viteae</taxon>
        <taxon>Vitis</taxon>
    </lineage>
</organism>
<dbReference type="InterPro" id="IPR050232">
    <property type="entry name" value="FBL13/AtMIF1-like"/>
</dbReference>
<dbReference type="PANTHER" id="PTHR31900">
    <property type="entry name" value="F-BOX/RNI SUPERFAMILY PROTEIN-RELATED"/>
    <property type="match status" value="1"/>
</dbReference>
<evidence type="ECO:0000313" key="3">
    <source>
        <dbReference type="EMBL" id="RVW46363.1"/>
    </source>
</evidence>
<feature type="domain" description="FBD" evidence="2">
    <location>
        <begin position="430"/>
        <end position="506"/>
    </location>
</feature>
<dbReference type="SUPFAM" id="SSF52047">
    <property type="entry name" value="RNI-like"/>
    <property type="match status" value="1"/>
</dbReference>
<proteinExistence type="predicted"/>
<dbReference type="InterPro" id="IPR006566">
    <property type="entry name" value="FBD"/>
</dbReference>
<evidence type="ECO:0000259" key="2">
    <source>
        <dbReference type="SMART" id="SM00579"/>
    </source>
</evidence>
<protein>
    <submittedName>
        <fullName evidence="3">Putative F-box/LRR-repeat protein</fullName>
    </submittedName>
</protein>